<dbReference type="InterPro" id="IPR013766">
    <property type="entry name" value="Thioredoxin_domain"/>
</dbReference>
<comment type="subcellular location">
    <subcellularLocation>
        <location evidence="1">Periplasm</location>
    </subcellularLocation>
</comment>
<dbReference type="GO" id="GO:0042597">
    <property type="term" value="C:periplasmic space"/>
    <property type="evidence" value="ECO:0007669"/>
    <property type="project" value="UniProtKB-SubCell"/>
</dbReference>
<dbReference type="SUPFAM" id="SSF52833">
    <property type="entry name" value="Thioredoxin-like"/>
    <property type="match status" value="1"/>
</dbReference>
<evidence type="ECO:0000256" key="1">
    <source>
        <dbReference type="RuleBase" id="RU364038"/>
    </source>
</evidence>
<keyword evidence="1" id="KW-0574">Periplasm</keyword>
<keyword evidence="1" id="KW-0732">Signal</keyword>
<evidence type="ECO:0000256" key="3">
    <source>
        <dbReference type="SAM" id="Phobius"/>
    </source>
</evidence>
<evidence type="ECO:0000256" key="2">
    <source>
        <dbReference type="SAM" id="MobiDB-lite"/>
    </source>
</evidence>
<reference evidence="5" key="1">
    <citation type="submission" date="2019-01" db="EMBL/GenBank/DDBJ databases">
        <title>Molecular Epidemiology and Control of a Oxa-48-producing Enterobacteriaceae Hospital Outbreak: Evidence for Horizontal Interspecies Transfer of an IncL/M plasmid.</title>
        <authorList>
            <person name="Couve-Deacon E."/>
            <person name="Dabos L."/>
            <person name="Bataille C."/>
            <person name="Maurand A."/>
            <person name="Valleix D."/>
            <person name="Durand-Fontanier S."/>
            <person name="Pestourie N."/>
            <person name="Ploy M.-C."/>
            <person name="Naas T."/>
        </authorList>
    </citation>
    <scope>NUCLEOTIDE SEQUENCE</scope>
    <source>
        <strain evidence="5">69G1</strain>
        <plasmid evidence="5">pLimOXA-48</plasmid>
    </source>
</reference>
<dbReference type="Gene3D" id="3.40.30.10">
    <property type="entry name" value="Glutaredoxin"/>
    <property type="match status" value="1"/>
</dbReference>
<keyword evidence="3" id="KW-0812">Transmembrane</keyword>
<dbReference type="Pfam" id="PF23127">
    <property type="entry name" value="DotM_C"/>
    <property type="match status" value="1"/>
</dbReference>
<dbReference type="RefSeq" id="WP_228719545.1">
    <property type="nucleotide sequence ID" value="NZ_MK370728.1"/>
</dbReference>
<comment type="similarity">
    <text evidence="1">Belongs to the thioredoxin family. DsbC subfamily.</text>
</comment>
<sequence>MQNQPQRKGGGDDGLMIIGALLIMITVMWFGFRDYVIYGVCRLLYWIYGVLPDAITPGNAAERRDMLLSAARYNHQVSLWDFISVMNDTASVLFPLFILIIGLFVWVISRNPYYRLTRKLTIRNLPWVMVKNYPGIAHILARFGHLDQLLLNEDPEEARSAQSPVEFAQEHNLIDTAKRRLRKKAAHKVFLSQVNLAPEGAALSLAPWEKALAASFVHLRFMGDRPTAKSILDDLNRSCLRTKDGFPDYSLAAGFWTVASQCEAFREFAKGRRSSRSLLYALFDDDLQLPSANFRWLKGVDRTLWYALSSAGRGKFFIEGGGVIAWSQCESYRLTLDEEKAAKFPPTVRAAVLGLELDLLHYRHIDRRDPAIPVAHWQEDVIPPFAFESDAEAEDEPATPPAAPHDTPNNSLRLTDDEPTPAKPQPATRPDHLELSSSGNRCKRGSMKLTVKTDRNTLYLSADGNYQEQALHSFPLSACHFGLGHDAGSGHILTHNTFSGEAVQLFRFENEYQAIEALNNIRKKLKQQRGLNAVRRLSNFIFWPVAALGFIVSINGALMNMHQPAQPLQANSYAPAPGLQQPATAPEQLQVQAAPEAPKKLADNDLLSLKDAVTSGRFTISLSTGHKHTLYVFSDPMCPHCRALEPRLQELSKRYNVEIFPVSVYGDLRSMVRAAPVLDTGKDTRLKSWEDTINMGYTTMNPKIDDPKTAPDTTGARLVDANNMAFAKFGFIGTPSIVADSGDVIPVSVVKDDARLQQAIGE</sequence>
<protein>
    <recommendedName>
        <fullName evidence="1">Thiol:disulfide interchange protein</fullName>
    </recommendedName>
</protein>
<keyword evidence="5" id="KW-0614">Plasmid</keyword>
<geneLocation type="plasmid" evidence="5">
    <name>pLimOXA-48</name>
</geneLocation>
<name>A0A482E5D4_KLEPN</name>
<keyword evidence="1" id="KW-0676">Redox-active center</keyword>
<feature type="region of interest" description="Disordered" evidence="2">
    <location>
        <begin position="390"/>
        <end position="446"/>
    </location>
</feature>
<proteinExistence type="inferred from homology"/>
<dbReference type="InterPro" id="IPR036249">
    <property type="entry name" value="Thioredoxin-like_sf"/>
</dbReference>
<dbReference type="AlphaFoldDB" id="A0A482E5D4"/>
<dbReference type="PROSITE" id="PS51352">
    <property type="entry name" value="THIOREDOXIN_2"/>
    <property type="match status" value="1"/>
</dbReference>
<dbReference type="InterPro" id="IPR033954">
    <property type="entry name" value="DiS-bond_Isoase_DsbC/G"/>
</dbReference>
<dbReference type="EMBL" id="MK370728">
    <property type="protein sequence ID" value="QBM19273.1"/>
    <property type="molecule type" value="Genomic_DNA"/>
</dbReference>
<comment type="function">
    <text evidence="1">Required for disulfide bond formation in some periplasmic proteins. Acts by transferring its disulfide bond to other proteins and is reduced in the process.</text>
</comment>
<feature type="transmembrane region" description="Helical" evidence="3">
    <location>
        <begin position="90"/>
        <end position="109"/>
    </location>
</feature>
<dbReference type="InterPro" id="IPR056464">
    <property type="entry name" value="DotM_C"/>
</dbReference>
<evidence type="ECO:0000259" key="4">
    <source>
        <dbReference type="PROSITE" id="PS51352"/>
    </source>
</evidence>
<accession>A0A482E5D4</accession>
<keyword evidence="3" id="KW-0472">Membrane</keyword>
<keyword evidence="3" id="KW-1133">Transmembrane helix</keyword>
<feature type="transmembrane region" description="Helical" evidence="3">
    <location>
        <begin position="540"/>
        <end position="559"/>
    </location>
</feature>
<dbReference type="CDD" id="cd03020">
    <property type="entry name" value="DsbA_DsbC_DsbG"/>
    <property type="match status" value="1"/>
</dbReference>
<feature type="transmembrane region" description="Helical" evidence="3">
    <location>
        <begin position="12"/>
        <end position="32"/>
    </location>
</feature>
<evidence type="ECO:0000313" key="5">
    <source>
        <dbReference type="EMBL" id="QBM19273.1"/>
    </source>
</evidence>
<organism evidence="5">
    <name type="scientific">Klebsiella pneumoniae</name>
    <dbReference type="NCBI Taxonomy" id="573"/>
    <lineage>
        <taxon>Bacteria</taxon>
        <taxon>Pseudomonadati</taxon>
        <taxon>Pseudomonadota</taxon>
        <taxon>Gammaproteobacteria</taxon>
        <taxon>Enterobacterales</taxon>
        <taxon>Enterobacteriaceae</taxon>
        <taxon>Klebsiella/Raoultella group</taxon>
        <taxon>Klebsiella</taxon>
        <taxon>Klebsiella pneumoniae complex</taxon>
    </lineage>
</organism>
<feature type="domain" description="Thioredoxin" evidence="4">
    <location>
        <begin position="568"/>
        <end position="761"/>
    </location>
</feature>